<feature type="transmembrane region" description="Helical" evidence="1">
    <location>
        <begin position="160"/>
        <end position="177"/>
    </location>
</feature>
<dbReference type="EMBL" id="RBZM01000011">
    <property type="protein sequence ID" value="RKP47352.1"/>
    <property type="molecule type" value="Genomic_DNA"/>
</dbReference>
<feature type="transmembrane region" description="Helical" evidence="1">
    <location>
        <begin position="6"/>
        <end position="25"/>
    </location>
</feature>
<evidence type="ECO:0000256" key="1">
    <source>
        <dbReference type="SAM" id="Phobius"/>
    </source>
</evidence>
<comment type="caution">
    <text evidence="2">The sequence shown here is derived from an EMBL/GenBank/DDBJ whole genome shotgun (WGS) entry which is preliminary data.</text>
</comment>
<gene>
    <name evidence="2" type="ORF">D7Z26_23950</name>
</gene>
<dbReference type="OrthoDB" id="9757546at2"/>
<proteinExistence type="predicted"/>
<sequence>MFSILAGVIYANVLLFMTAAWIAGSKASKLLYGGSPERMQRKARKLMVWIAYATLPAFSLIVATSLMPRSMNPVFREDRALLYVSLTAIPLLAIWLLTMPRLFKLWQAARRLNRVPLPAKLRQQAAQPLVVLPFRSAALAAAAILYLMLETPVTLHWPKAFGLLAVWVAATVSFWLFHDRRGQRALS</sequence>
<dbReference type="RefSeq" id="WP_120979549.1">
    <property type="nucleotide sequence ID" value="NZ_RBZM01000011.1"/>
</dbReference>
<reference evidence="2 3" key="1">
    <citation type="submission" date="2018-10" db="EMBL/GenBank/DDBJ databases">
        <title>Cohnella sp. M2MS4P-1, whole genome shotgun sequence.</title>
        <authorList>
            <person name="Tuo L."/>
        </authorList>
    </citation>
    <scope>NUCLEOTIDE SEQUENCE [LARGE SCALE GENOMIC DNA]</scope>
    <source>
        <strain evidence="2 3">M2MS4P-1</strain>
    </source>
</reference>
<keyword evidence="3" id="KW-1185">Reference proteome</keyword>
<feature type="transmembrane region" description="Helical" evidence="1">
    <location>
        <begin position="80"/>
        <end position="103"/>
    </location>
</feature>
<accession>A0A494XBG2</accession>
<dbReference type="AlphaFoldDB" id="A0A494XBG2"/>
<organism evidence="2 3">
    <name type="scientific">Cohnella endophytica</name>
    <dbReference type="NCBI Taxonomy" id="2419778"/>
    <lineage>
        <taxon>Bacteria</taxon>
        <taxon>Bacillati</taxon>
        <taxon>Bacillota</taxon>
        <taxon>Bacilli</taxon>
        <taxon>Bacillales</taxon>
        <taxon>Paenibacillaceae</taxon>
        <taxon>Cohnella</taxon>
    </lineage>
</organism>
<keyword evidence="1" id="KW-0472">Membrane</keyword>
<name>A0A494XBG2_9BACL</name>
<dbReference type="Proteomes" id="UP000282076">
    <property type="component" value="Unassembled WGS sequence"/>
</dbReference>
<keyword evidence="1" id="KW-0812">Transmembrane</keyword>
<feature type="transmembrane region" description="Helical" evidence="1">
    <location>
        <begin position="129"/>
        <end position="148"/>
    </location>
</feature>
<keyword evidence="1" id="KW-1133">Transmembrane helix</keyword>
<feature type="transmembrane region" description="Helical" evidence="1">
    <location>
        <begin position="46"/>
        <end position="68"/>
    </location>
</feature>
<evidence type="ECO:0000313" key="2">
    <source>
        <dbReference type="EMBL" id="RKP47352.1"/>
    </source>
</evidence>
<protein>
    <submittedName>
        <fullName evidence="2">Uncharacterized protein</fullName>
    </submittedName>
</protein>
<evidence type="ECO:0000313" key="3">
    <source>
        <dbReference type="Proteomes" id="UP000282076"/>
    </source>
</evidence>